<dbReference type="EMBL" id="NVVJ01000012">
    <property type="protein sequence ID" value="PCJ26208.1"/>
    <property type="molecule type" value="Genomic_DNA"/>
</dbReference>
<protein>
    <submittedName>
        <fullName evidence="1">Uncharacterized protein</fullName>
    </submittedName>
</protein>
<comment type="caution">
    <text evidence="1">The sequence shown here is derived from an EMBL/GenBank/DDBJ whole genome shotgun (WGS) entry which is preliminary data.</text>
</comment>
<organism evidence="1 2">
    <name type="scientific">SAR86 cluster bacterium</name>
    <dbReference type="NCBI Taxonomy" id="2030880"/>
    <lineage>
        <taxon>Bacteria</taxon>
        <taxon>Pseudomonadati</taxon>
        <taxon>Pseudomonadota</taxon>
        <taxon>Gammaproteobacteria</taxon>
        <taxon>SAR86 cluster</taxon>
    </lineage>
</organism>
<dbReference type="AlphaFoldDB" id="A0A2A5B521"/>
<gene>
    <name evidence="1" type="ORF">COA96_05545</name>
</gene>
<reference evidence="2" key="1">
    <citation type="submission" date="2017-08" db="EMBL/GenBank/DDBJ databases">
        <title>A dynamic microbial community with high functional redundancy inhabits the cold, oxic subseafloor aquifer.</title>
        <authorList>
            <person name="Tully B.J."/>
            <person name="Wheat C.G."/>
            <person name="Glazer B.T."/>
            <person name="Huber J.A."/>
        </authorList>
    </citation>
    <scope>NUCLEOTIDE SEQUENCE [LARGE SCALE GENOMIC DNA]</scope>
</reference>
<proteinExistence type="predicted"/>
<evidence type="ECO:0000313" key="1">
    <source>
        <dbReference type="EMBL" id="PCJ26208.1"/>
    </source>
</evidence>
<sequence>MRFINLDQILNDASEDITLILEVKNQSLLTKTETQKKTAIANGNPHWRPMKEELERLAGRKCWYTESKNPGCLNDLEHFRPKGRVVDKDDNLIHWYWFLAFNPINYRLSAQIPNRLNNNEVLGETGGKGDNFPLPTGSIHGANLADALAENPVLLDPCCEEDTALIEFHPDGRPVLSQEFSHDETAFNRLKQSNLLLNLDYSTFNEDREALYNKIRSLIEGRGDRYFNTENDALEDTKQDLRTLMLPESEYSKAAECYIRGFRDRVWVESLFFDN</sequence>
<accession>A0A2A5B521</accession>
<name>A0A2A5B521_9GAMM</name>
<evidence type="ECO:0000313" key="2">
    <source>
        <dbReference type="Proteomes" id="UP000218327"/>
    </source>
</evidence>
<dbReference type="Proteomes" id="UP000218327">
    <property type="component" value="Unassembled WGS sequence"/>
</dbReference>